<evidence type="ECO:0000313" key="3">
    <source>
        <dbReference type="Proteomes" id="UP001156398"/>
    </source>
</evidence>
<name>A0AA90H633_9ACTN</name>
<dbReference type="EMBL" id="JAAGKO020000072">
    <property type="protein sequence ID" value="MDI5967090.1"/>
    <property type="molecule type" value="Genomic_DNA"/>
</dbReference>
<gene>
    <name evidence="1" type="ORF">POF43_030930</name>
    <name evidence="2" type="ORF">POF50_033710</name>
</gene>
<protein>
    <recommendedName>
        <fullName evidence="4">SalK</fullName>
    </recommendedName>
</protein>
<dbReference type="NCBIfam" id="NF047719">
    <property type="entry name" value="SCO6745_fam_HTH"/>
    <property type="match status" value="1"/>
</dbReference>
<organism evidence="2">
    <name type="scientific">Streptantibioticus silvisoli</name>
    <dbReference type="NCBI Taxonomy" id="2705255"/>
    <lineage>
        <taxon>Bacteria</taxon>
        <taxon>Bacillati</taxon>
        <taxon>Actinomycetota</taxon>
        <taxon>Actinomycetes</taxon>
        <taxon>Kitasatosporales</taxon>
        <taxon>Streptomycetaceae</taxon>
        <taxon>Streptantibioticus</taxon>
    </lineage>
</organism>
<reference evidence="2 3" key="1">
    <citation type="submission" date="2023-05" db="EMBL/GenBank/DDBJ databases">
        <title>Streptantibioticus silvisoli sp. nov., acidotolerant actinomycetes 1 from pine litter.</title>
        <authorList>
            <person name="Swiecimska M."/>
            <person name="Golinska P."/>
            <person name="Sangal V."/>
            <person name="Wachnowicz B."/>
            <person name="Goodfellow M."/>
        </authorList>
    </citation>
    <scope>NUCLEOTIDE SEQUENCE</scope>
    <source>
        <strain evidence="2">SL13</strain>
        <strain evidence="1 3">SL54</strain>
    </source>
</reference>
<dbReference type="InterPro" id="IPR054058">
    <property type="entry name" value="HTH_67"/>
</dbReference>
<accession>A0AA90H633</accession>
<evidence type="ECO:0000313" key="1">
    <source>
        <dbReference type="EMBL" id="MDI5967090.1"/>
    </source>
</evidence>
<proteinExistence type="predicted"/>
<keyword evidence="3" id="KW-1185">Reference proteome</keyword>
<dbReference type="EMBL" id="JABXJJ020000066">
    <property type="protein sequence ID" value="MDI5974244.1"/>
    <property type="molecule type" value="Genomic_DNA"/>
</dbReference>
<dbReference type="AlphaFoldDB" id="A0AA90H633"/>
<dbReference type="RefSeq" id="WP_271318283.1">
    <property type="nucleotide sequence ID" value="NZ_JAAGKO020000072.1"/>
</dbReference>
<evidence type="ECO:0000313" key="2">
    <source>
        <dbReference type="EMBL" id="MDI5974244.1"/>
    </source>
</evidence>
<sequence>MTTLTPHDARRCYNAFNVLHSAFYFSPEHEKELTSLGLEAGAMAYFAGRAAPMGPVGAGVVTATFYNFSPSLVARHIPRAWELAGPADVLAARSRITDGYLTRMLGSDVAASQQVAEAAALALRAAEACGSGARPLYAANADLPVPDAPHLALWHATTLLREHRGDGHLVALAEAELDGLEALVTHTATGKGFTPRFCQKTRGWSEQEWAAAQERLRERGLLDAAGELTDAGTELRRTVEDTTDRLAFAPYRHLGEEGVARLTELAAPLTRLLLEAGAIPTRHLGKG</sequence>
<dbReference type="Pfam" id="PF21863">
    <property type="entry name" value="HTH_67"/>
    <property type="match status" value="1"/>
</dbReference>
<comment type="caution">
    <text evidence="2">The sequence shown here is derived from an EMBL/GenBank/DDBJ whole genome shotgun (WGS) entry which is preliminary data.</text>
</comment>
<dbReference type="Proteomes" id="UP001156398">
    <property type="component" value="Unassembled WGS sequence"/>
</dbReference>
<evidence type="ECO:0008006" key="4">
    <source>
        <dbReference type="Google" id="ProtNLM"/>
    </source>
</evidence>